<dbReference type="SUPFAM" id="SSF53383">
    <property type="entry name" value="PLP-dependent transferases"/>
    <property type="match status" value="1"/>
</dbReference>
<evidence type="ECO:0000256" key="1">
    <source>
        <dbReference type="ARBA" id="ARBA00001933"/>
    </source>
</evidence>
<dbReference type="GO" id="GO:0005737">
    <property type="term" value="C:cytoplasm"/>
    <property type="evidence" value="ECO:0007669"/>
    <property type="project" value="TreeGrafter"/>
</dbReference>
<evidence type="ECO:0000256" key="4">
    <source>
        <dbReference type="RuleBase" id="RU362118"/>
    </source>
</evidence>
<proteinExistence type="inferred from homology"/>
<dbReference type="GO" id="GO:0019346">
    <property type="term" value="P:transsulfuration"/>
    <property type="evidence" value="ECO:0007669"/>
    <property type="project" value="InterPro"/>
</dbReference>
<dbReference type="EMBL" id="AZHD01000004">
    <property type="protein sequence ID" value="OAA64306.1"/>
    <property type="molecule type" value="Genomic_DNA"/>
</dbReference>
<dbReference type="InterPro" id="IPR054542">
    <property type="entry name" value="Cys_met_metab_PP"/>
</dbReference>
<dbReference type="InterPro" id="IPR015424">
    <property type="entry name" value="PyrdxlP-dep_Trfase"/>
</dbReference>
<dbReference type="PROSITE" id="PS00868">
    <property type="entry name" value="CYS_MET_METAB_PP"/>
    <property type="match status" value="1"/>
</dbReference>
<dbReference type="FunFam" id="3.90.1150.10:FF:000066">
    <property type="entry name" value="Putative cystathionine beta-lyase"/>
    <property type="match status" value="1"/>
</dbReference>
<dbReference type="Proteomes" id="UP000076874">
    <property type="component" value="Unassembled WGS sequence"/>
</dbReference>
<gene>
    <name evidence="6" type="ORF">SPI_02953</name>
</gene>
<dbReference type="AlphaFoldDB" id="A0A167WXX1"/>
<comment type="similarity">
    <text evidence="4">Belongs to the trans-sulfuration enzymes family.</text>
</comment>
<feature type="modified residue" description="N6-(pyridoxal phosphate)lysine" evidence="3">
    <location>
        <position position="239"/>
    </location>
</feature>
<keyword evidence="7" id="KW-1185">Reference proteome</keyword>
<feature type="compositionally biased region" description="Low complexity" evidence="5">
    <location>
        <begin position="8"/>
        <end position="30"/>
    </location>
</feature>
<evidence type="ECO:0000313" key="7">
    <source>
        <dbReference type="Proteomes" id="UP000076874"/>
    </source>
</evidence>
<evidence type="ECO:0000313" key="6">
    <source>
        <dbReference type="EMBL" id="OAA64306.1"/>
    </source>
</evidence>
<evidence type="ECO:0000256" key="5">
    <source>
        <dbReference type="SAM" id="MobiDB-lite"/>
    </source>
</evidence>
<comment type="caution">
    <text evidence="6">The sequence shown here is derived from an EMBL/GenBank/DDBJ whole genome shotgun (WGS) entry which is preliminary data.</text>
</comment>
<accession>A0A167WXX1</accession>
<sequence length="488" mass="51818">MATEPVTDAAAPAAAPAAAAQDHPAAGPGQLAAAFHPHTLSLASRAVHADDYINTHRAVAPPLHVSTTYRYSRDPVALRQWENHDPNAPFDSHIYARDSAPNTTRLEAVLTALLGAPSLTYASGLAAFHALIVFLNPRRVAIDVGYHGCHGVLALMHKVNGLQKLDLASEADVAQLRPGDVVHVETPLNPTGEARDLAYYARLAHDRGCYLTVDATFGPPPLQDPFAWGADVVLHSGTKYFGGHSDMLCGVLAVNPAHTYVVDHAATDAATAVTPAAAAAAATDDPTKKDWIAGLRSERLLLGSVMGSLEGWLGVRSLRTLELRVTRQSTNAAHLVAWLAAASAQPGTLVARIVERVHHASLQPEAADPDSWLRKQMPRGFGPVFAIVLRDEHLARRLPSKLELFHHATSLGGVESLIEWRYMTDRSVDRRLLRISVGVEGWEDLKADLKRAFAALAAGIDDTAAATAGAVAADSATNGKAARGPVPA</sequence>
<dbReference type="GO" id="GO:0030170">
    <property type="term" value="F:pyridoxal phosphate binding"/>
    <property type="evidence" value="ECO:0007669"/>
    <property type="project" value="InterPro"/>
</dbReference>
<protein>
    <submittedName>
        <fullName evidence="6">Cystathionine gamma-synthase</fullName>
    </submittedName>
</protein>
<dbReference type="Gene3D" id="3.40.640.10">
    <property type="entry name" value="Type I PLP-dependent aspartate aminotransferase-like (Major domain)"/>
    <property type="match status" value="1"/>
</dbReference>
<dbReference type="PIRSF" id="PIRSF001434">
    <property type="entry name" value="CGS"/>
    <property type="match status" value="1"/>
</dbReference>
<organism evidence="6 7">
    <name type="scientific">Niveomyces insectorum RCEF 264</name>
    <dbReference type="NCBI Taxonomy" id="1081102"/>
    <lineage>
        <taxon>Eukaryota</taxon>
        <taxon>Fungi</taxon>
        <taxon>Dikarya</taxon>
        <taxon>Ascomycota</taxon>
        <taxon>Pezizomycotina</taxon>
        <taxon>Sordariomycetes</taxon>
        <taxon>Hypocreomycetidae</taxon>
        <taxon>Hypocreales</taxon>
        <taxon>Cordycipitaceae</taxon>
        <taxon>Niveomyces</taxon>
    </lineage>
</organism>
<dbReference type="STRING" id="1081102.A0A167WXX1"/>
<dbReference type="Gene3D" id="3.90.1150.10">
    <property type="entry name" value="Aspartate Aminotransferase, domain 1"/>
    <property type="match status" value="1"/>
</dbReference>
<comment type="cofactor">
    <cofactor evidence="1 4">
        <name>pyridoxal 5'-phosphate</name>
        <dbReference type="ChEBI" id="CHEBI:597326"/>
    </cofactor>
</comment>
<dbReference type="PANTHER" id="PTHR11808">
    <property type="entry name" value="TRANS-SULFURATION ENZYME FAMILY MEMBER"/>
    <property type="match status" value="1"/>
</dbReference>
<dbReference type="OrthoDB" id="3512640at2759"/>
<name>A0A167WXX1_9HYPO</name>
<dbReference type="InterPro" id="IPR000277">
    <property type="entry name" value="Cys/Met-Metab_PyrdxlP-dep_enz"/>
</dbReference>
<reference evidence="6 7" key="1">
    <citation type="journal article" date="2016" name="Genome Biol. Evol.">
        <title>Divergent and convergent evolution of fungal pathogenicity.</title>
        <authorList>
            <person name="Shang Y."/>
            <person name="Xiao G."/>
            <person name="Zheng P."/>
            <person name="Cen K."/>
            <person name="Zhan S."/>
            <person name="Wang C."/>
        </authorList>
    </citation>
    <scope>NUCLEOTIDE SEQUENCE [LARGE SCALE GENOMIC DNA]</scope>
    <source>
        <strain evidence="6 7">RCEF 264</strain>
    </source>
</reference>
<dbReference type="Pfam" id="PF01053">
    <property type="entry name" value="Cys_Met_Meta_PP"/>
    <property type="match status" value="1"/>
</dbReference>
<evidence type="ECO:0000256" key="2">
    <source>
        <dbReference type="ARBA" id="ARBA00022898"/>
    </source>
</evidence>
<dbReference type="GO" id="GO:0016846">
    <property type="term" value="F:carbon-sulfur lyase activity"/>
    <property type="evidence" value="ECO:0007669"/>
    <property type="project" value="TreeGrafter"/>
</dbReference>
<dbReference type="InterPro" id="IPR015421">
    <property type="entry name" value="PyrdxlP-dep_Trfase_major"/>
</dbReference>
<feature type="region of interest" description="Disordered" evidence="5">
    <location>
        <begin position="1"/>
        <end position="31"/>
    </location>
</feature>
<evidence type="ECO:0000256" key="3">
    <source>
        <dbReference type="PIRSR" id="PIRSR001434-2"/>
    </source>
</evidence>
<dbReference type="InterPro" id="IPR015422">
    <property type="entry name" value="PyrdxlP-dep_Trfase_small"/>
</dbReference>
<dbReference type="PANTHER" id="PTHR11808:SF35">
    <property type="entry name" value="CYSTATHIONINE GAMMA-SYNTHASE (AFU_ORTHOLOGUE AFUA_7G01590)"/>
    <property type="match status" value="1"/>
</dbReference>
<keyword evidence="2 3" id="KW-0663">Pyridoxal phosphate</keyword>